<protein>
    <submittedName>
        <fullName evidence="11">ATP-binding protein</fullName>
    </submittedName>
</protein>
<dbReference type="PANTHER" id="PTHR42771:SF2">
    <property type="entry name" value="IRON(3+)-HYDROXAMATE IMPORT ATP-BINDING PROTEIN FHUC"/>
    <property type="match status" value="1"/>
</dbReference>
<reference evidence="12" key="1">
    <citation type="submission" date="2017-10" db="EMBL/GenBank/DDBJ databases">
        <authorList>
            <person name="Gaisin V.A."/>
            <person name="Rysina M.S."/>
            <person name="Grouzdev D.S."/>
        </authorList>
    </citation>
    <scope>NUCLEOTIDE SEQUENCE [LARGE SCALE GENOMIC DNA]</scope>
    <source>
        <strain evidence="12">V1</strain>
    </source>
</reference>
<evidence type="ECO:0000256" key="5">
    <source>
        <dbReference type="ARBA" id="ARBA00022741"/>
    </source>
</evidence>
<dbReference type="GO" id="GO:0006826">
    <property type="term" value="P:iron ion transport"/>
    <property type="evidence" value="ECO:0007669"/>
    <property type="project" value="UniProtKB-KW"/>
</dbReference>
<dbReference type="InterPro" id="IPR003439">
    <property type="entry name" value="ABC_transporter-like_ATP-bd"/>
</dbReference>
<comment type="caution">
    <text evidence="11">The sequence shown here is derived from an EMBL/GenBank/DDBJ whole genome shotgun (WGS) entry which is preliminary data.</text>
</comment>
<keyword evidence="7" id="KW-0408">Iron</keyword>
<keyword evidence="6 11" id="KW-0067">ATP-binding</keyword>
<dbReference type="Gene3D" id="3.40.50.300">
    <property type="entry name" value="P-loop containing nucleotide triphosphate hydrolases"/>
    <property type="match status" value="1"/>
</dbReference>
<name>A0A317TA02_9CHLB</name>
<evidence type="ECO:0000259" key="10">
    <source>
        <dbReference type="PROSITE" id="PS50893"/>
    </source>
</evidence>
<evidence type="ECO:0000256" key="4">
    <source>
        <dbReference type="ARBA" id="ARBA00022496"/>
    </source>
</evidence>
<evidence type="ECO:0000256" key="6">
    <source>
        <dbReference type="ARBA" id="ARBA00022840"/>
    </source>
</evidence>
<dbReference type="InterPro" id="IPR051535">
    <property type="entry name" value="Siderophore_ABC-ATPase"/>
</dbReference>
<evidence type="ECO:0000256" key="9">
    <source>
        <dbReference type="ARBA" id="ARBA00023136"/>
    </source>
</evidence>
<dbReference type="SUPFAM" id="SSF52540">
    <property type="entry name" value="P-loop containing nucleoside triphosphate hydrolases"/>
    <property type="match status" value="1"/>
</dbReference>
<evidence type="ECO:0000256" key="8">
    <source>
        <dbReference type="ARBA" id="ARBA00023065"/>
    </source>
</evidence>
<dbReference type="FunFam" id="3.40.50.300:FF:000134">
    <property type="entry name" value="Iron-enterobactin ABC transporter ATP-binding protein"/>
    <property type="match status" value="1"/>
</dbReference>
<dbReference type="RefSeq" id="WP_110022150.1">
    <property type="nucleotide sequence ID" value="NZ_PDNZ01000001.1"/>
</dbReference>
<sequence length="365" mass="40737">MKNEVLLTHDLAIGYQNRRLVKEAEKHGRKYPGKVVADNLSLDLAKGELVCLLGPNGSGKSTLMRTIAGVQKPLGGHVTLDGRSLERLSTKETARLLSLVLTDRVMTGNLSVYALVALGRYPYTGWMGKLSKDDETVVREAIAITGTRRFACRHISDLSDGERQKVMIARALAQDTPVILLDEPTAHLDLPNRIEVVRLLKQLARERGKSIVMSTHELDLALQAADRIWLMSPVQAEESGKNIEMISGMPEELILDGRLEKAFKRNGFEFDRESGSFRINQHHEGCIGLVGEGTLAYWTKRALERIGYKVVIDASLPCRIEVSEDRGNRWWRYYNGKSGEPFEIQDIGSVISCIKKNKTDSEIVA</sequence>
<dbReference type="GO" id="GO:0016887">
    <property type="term" value="F:ATP hydrolysis activity"/>
    <property type="evidence" value="ECO:0007669"/>
    <property type="project" value="InterPro"/>
</dbReference>
<dbReference type="Pfam" id="PF00005">
    <property type="entry name" value="ABC_tran"/>
    <property type="match status" value="1"/>
</dbReference>
<keyword evidence="2" id="KW-0813">Transport</keyword>
<keyword evidence="8" id="KW-0406">Ion transport</keyword>
<dbReference type="EMBL" id="PDNZ01000001">
    <property type="protein sequence ID" value="PWW83270.1"/>
    <property type="molecule type" value="Genomic_DNA"/>
</dbReference>
<dbReference type="CDD" id="cd03214">
    <property type="entry name" value="ABC_Iron-Siderophores_B12_Hemin"/>
    <property type="match status" value="1"/>
</dbReference>
<dbReference type="PROSITE" id="PS50893">
    <property type="entry name" value="ABC_TRANSPORTER_2"/>
    <property type="match status" value="1"/>
</dbReference>
<dbReference type="SMART" id="SM00382">
    <property type="entry name" value="AAA"/>
    <property type="match status" value="1"/>
</dbReference>
<organism evidence="11 12">
    <name type="scientific">Prosthecochloris marina</name>
    <dbReference type="NCBI Taxonomy" id="2017681"/>
    <lineage>
        <taxon>Bacteria</taxon>
        <taxon>Pseudomonadati</taxon>
        <taxon>Chlorobiota</taxon>
        <taxon>Chlorobiia</taxon>
        <taxon>Chlorobiales</taxon>
        <taxon>Chlorobiaceae</taxon>
        <taxon>Prosthecochloris</taxon>
    </lineage>
</organism>
<keyword evidence="3" id="KW-1003">Cell membrane</keyword>
<feature type="domain" description="ABC transporter" evidence="10">
    <location>
        <begin position="15"/>
        <end position="258"/>
    </location>
</feature>
<dbReference type="PANTHER" id="PTHR42771">
    <property type="entry name" value="IRON(3+)-HYDROXAMATE IMPORT ATP-BINDING PROTEIN FHUC"/>
    <property type="match status" value="1"/>
</dbReference>
<keyword evidence="9" id="KW-0472">Membrane</keyword>
<evidence type="ECO:0000256" key="1">
    <source>
        <dbReference type="ARBA" id="ARBA00004202"/>
    </source>
</evidence>
<accession>A0A317TA02</accession>
<proteinExistence type="predicted"/>
<dbReference type="OrthoDB" id="9787851at2"/>
<dbReference type="GO" id="GO:0005886">
    <property type="term" value="C:plasma membrane"/>
    <property type="evidence" value="ECO:0007669"/>
    <property type="project" value="UniProtKB-SubCell"/>
</dbReference>
<keyword evidence="12" id="KW-1185">Reference proteome</keyword>
<gene>
    <name evidence="11" type="ORF">CR164_01560</name>
</gene>
<evidence type="ECO:0000256" key="2">
    <source>
        <dbReference type="ARBA" id="ARBA00022448"/>
    </source>
</evidence>
<keyword evidence="5" id="KW-0547">Nucleotide-binding</keyword>
<dbReference type="Proteomes" id="UP000246278">
    <property type="component" value="Unassembled WGS sequence"/>
</dbReference>
<keyword evidence="4" id="KW-0410">Iron transport</keyword>
<comment type="subcellular location">
    <subcellularLocation>
        <location evidence="1">Cell membrane</location>
        <topology evidence="1">Peripheral membrane protein</topology>
    </subcellularLocation>
</comment>
<dbReference type="AlphaFoldDB" id="A0A317TA02"/>
<evidence type="ECO:0000313" key="12">
    <source>
        <dbReference type="Proteomes" id="UP000246278"/>
    </source>
</evidence>
<dbReference type="InterPro" id="IPR003593">
    <property type="entry name" value="AAA+_ATPase"/>
</dbReference>
<dbReference type="InterPro" id="IPR027417">
    <property type="entry name" value="P-loop_NTPase"/>
</dbReference>
<evidence type="ECO:0000256" key="3">
    <source>
        <dbReference type="ARBA" id="ARBA00022475"/>
    </source>
</evidence>
<dbReference type="GO" id="GO:0005524">
    <property type="term" value="F:ATP binding"/>
    <property type="evidence" value="ECO:0007669"/>
    <property type="project" value="UniProtKB-KW"/>
</dbReference>
<evidence type="ECO:0000256" key="7">
    <source>
        <dbReference type="ARBA" id="ARBA00023004"/>
    </source>
</evidence>
<evidence type="ECO:0000313" key="11">
    <source>
        <dbReference type="EMBL" id="PWW83270.1"/>
    </source>
</evidence>